<feature type="compositionally biased region" description="Low complexity" evidence="22">
    <location>
        <begin position="634"/>
        <end position="651"/>
    </location>
</feature>
<feature type="region of interest" description="Disordered" evidence="22">
    <location>
        <begin position="619"/>
        <end position="657"/>
    </location>
</feature>
<feature type="region of interest" description="Disordered" evidence="22">
    <location>
        <begin position="1"/>
        <end position="43"/>
    </location>
</feature>
<evidence type="ECO:0000256" key="9">
    <source>
        <dbReference type="ARBA" id="ARBA00022553"/>
    </source>
</evidence>
<keyword evidence="11 21" id="KW-0547">Nucleotide-binding</keyword>
<dbReference type="InterPro" id="IPR011009">
    <property type="entry name" value="Kinase-like_dom_sf"/>
</dbReference>
<dbReference type="Proteomes" id="UP000694395">
    <property type="component" value="Chromosome 10"/>
</dbReference>
<reference evidence="25" key="1">
    <citation type="submission" date="2020-07" db="EMBL/GenBank/DDBJ databases">
        <title>A long reads based de novo assembly of the rainbow trout Arlee double haploid line genome.</title>
        <authorList>
            <person name="Gao G."/>
            <person name="Palti Y."/>
        </authorList>
    </citation>
    <scope>NUCLEOTIDE SEQUENCE [LARGE SCALE GENOMIC DNA]</scope>
</reference>
<dbReference type="PROSITE" id="PS00107">
    <property type="entry name" value="PROTEIN_KINASE_ATP"/>
    <property type="match status" value="1"/>
</dbReference>
<feature type="compositionally biased region" description="Polar residues" evidence="22">
    <location>
        <begin position="551"/>
        <end position="570"/>
    </location>
</feature>
<evidence type="ECO:0000259" key="23">
    <source>
        <dbReference type="PROSITE" id="PS50011"/>
    </source>
</evidence>
<dbReference type="Gene3D" id="3.30.200.20">
    <property type="entry name" value="Phosphorylase Kinase, domain 1"/>
    <property type="match status" value="1"/>
</dbReference>
<feature type="compositionally biased region" description="Basic and acidic residues" evidence="22">
    <location>
        <begin position="428"/>
        <end position="441"/>
    </location>
</feature>
<evidence type="ECO:0000256" key="8">
    <source>
        <dbReference type="ARBA" id="ARBA00022527"/>
    </source>
</evidence>
<evidence type="ECO:0000256" key="2">
    <source>
        <dbReference type="ARBA" id="ARBA00004279"/>
    </source>
</evidence>
<keyword evidence="8" id="KW-0723">Serine/threonine-protein kinase</keyword>
<keyword evidence="14" id="KW-0472">Membrane</keyword>
<dbReference type="GO" id="GO:0000226">
    <property type="term" value="P:microtubule cytoskeleton organization"/>
    <property type="evidence" value="ECO:0007669"/>
    <property type="project" value="TreeGrafter"/>
</dbReference>
<feature type="region of interest" description="Disordered" evidence="22">
    <location>
        <begin position="312"/>
        <end position="335"/>
    </location>
</feature>
<feature type="compositionally biased region" description="Polar residues" evidence="22">
    <location>
        <begin position="391"/>
        <end position="412"/>
    </location>
</feature>
<comment type="catalytic activity">
    <reaction evidence="16">
        <text>L-threonyl-[protein] + ATP = O-phospho-L-threonyl-[protein] + ADP + H(+)</text>
        <dbReference type="Rhea" id="RHEA:46608"/>
        <dbReference type="Rhea" id="RHEA-COMP:11060"/>
        <dbReference type="Rhea" id="RHEA-COMP:11605"/>
        <dbReference type="ChEBI" id="CHEBI:15378"/>
        <dbReference type="ChEBI" id="CHEBI:30013"/>
        <dbReference type="ChEBI" id="CHEBI:30616"/>
        <dbReference type="ChEBI" id="CHEBI:61977"/>
        <dbReference type="ChEBI" id="CHEBI:456216"/>
        <dbReference type="EC" id="2.7.11.1"/>
    </reaction>
</comment>
<dbReference type="Gene3D" id="1.10.510.10">
    <property type="entry name" value="Transferase(Phosphotransferase) domain 1"/>
    <property type="match status" value="1"/>
</dbReference>
<dbReference type="Pfam" id="PF00069">
    <property type="entry name" value="Pkinase"/>
    <property type="match status" value="1"/>
</dbReference>
<keyword evidence="7" id="KW-0963">Cytoplasm</keyword>
<evidence type="ECO:0000256" key="13">
    <source>
        <dbReference type="ARBA" id="ARBA00022840"/>
    </source>
</evidence>
<evidence type="ECO:0000256" key="17">
    <source>
        <dbReference type="ARBA" id="ARBA00048679"/>
    </source>
</evidence>
<protein>
    <recommendedName>
        <fullName evidence="20">MAP/microtubule affinity-regulating kinase 3</fullName>
        <ecNumber evidence="5">2.7.11.1</ecNumber>
    </recommendedName>
</protein>
<sequence length="754" mass="84140">MSTRTPLLTIEHSSNQSHSESKAGGRPNMPRCRNSVATTPDEQPHIGNYRLLKTIGKGNFAKVKLARHVLTGKEVAVKIIDKTQLNSSSLQKLFREVRIMKLLNHPNIVKLFEVIETEKTLYLIMEYASGGEVFDYLVAHGRMKEKEARAKFRQIVSAVQYCHQKCIVHRDLKAENLLLDADMNIKIADFGFSNEFTMGNKLDTFCGSPPYAAPELFQGKKYDGPEVDVWSLGVILYTLVSGSLPFDGQNLKELRERVLRGKYRIPFYMSTDCENLLKKFLILNPTKRGSLEQIMKDRWMNVGHEEEELKPFIEPQPDYKDPKRTGQHPDRAGGWKRDIMLQMGYSAEEIQDSLVNQKYNDVMATYLLLDYRNSEMDECISLSMKPRPGSDLTNSNAQSPSHKVQRSTSSNQKPRRATDAGSSASKRSQGDNKHTAEDYGRKGSGTGSSTKVPPSPLAAADRKRSTPTPSTNSILSTGTSRSRNSPVPERATLGVQNGMDSTAPLRVPVASPSAHNVSSSTATERSNFPRNVATRSTFSAGQQRATRDQHATTYNSPPASPSLSYGNSQARRAGGTGIFSKFTSKFVRRNLSFRFPRSPYEGEGRDEANRPMLTTAEKLEKGTLGSAGDENKDSLSSTSTVPSTTTPGLTSKDNKPRSLRFTWSMKTTSSMEPNEMMKEIRKVLDSNSCEYELRERYMLLCVSGNPARDDFVEWEMEVCKLPRLSLNGVRFKRISGTSIAFKNIASKVANELKL</sequence>
<dbReference type="CDD" id="cd14072">
    <property type="entry name" value="STKc_MARK"/>
    <property type="match status" value="1"/>
</dbReference>
<evidence type="ECO:0000256" key="19">
    <source>
        <dbReference type="ARBA" id="ARBA00063680"/>
    </source>
</evidence>
<dbReference type="Gene3D" id="1.10.8.10">
    <property type="entry name" value="DNA helicase RuvA subunit, C-terminal domain"/>
    <property type="match status" value="1"/>
</dbReference>
<dbReference type="FunFam" id="1.10.8.10:FF:000005">
    <property type="entry name" value="Non-specific serine/threonine protein kinase"/>
    <property type="match status" value="1"/>
</dbReference>
<comment type="catalytic activity">
    <reaction evidence="17">
        <text>L-seryl-[protein] + ATP = O-phospho-L-seryl-[protein] + ADP + H(+)</text>
        <dbReference type="Rhea" id="RHEA:17989"/>
        <dbReference type="Rhea" id="RHEA-COMP:9863"/>
        <dbReference type="Rhea" id="RHEA-COMP:11604"/>
        <dbReference type="ChEBI" id="CHEBI:15378"/>
        <dbReference type="ChEBI" id="CHEBI:29999"/>
        <dbReference type="ChEBI" id="CHEBI:30616"/>
        <dbReference type="ChEBI" id="CHEBI:83421"/>
        <dbReference type="ChEBI" id="CHEBI:456216"/>
        <dbReference type="EC" id="2.7.11.1"/>
    </reaction>
</comment>
<evidence type="ECO:0000256" key="16">
    <source>
        <dbReference type="ARBA" id="ARBA00047899"/>
    </source>
</evidence>
<evidence type="ECO:0000256" key="10">
    <source>
        <dbReference type="ARBA" id="ARBA00022679"/>
    </source>
</evidence>
<evidence type="ECO:0000256" key="6">
    <source>
        <dbReference type="ARBA" id="ARBA00022475"/>
    </source>
</evidence>
<dbReference type="PANTHER" id="PTHR24346:SF56">
    <property type="entry name" value="SERINE_THREONINE-PROTEIN KINASE MARK2"/>
    <property type="match status" value="1"/>
</dbReference>
<dbReference type="Pfam" id="PF02149">
    <property type="entry name" value="KA1"/>
    <property type="match status" value="1"/>
</dbReference>
<feature type="compositionally biased region" description="Polar residues" evidence="22">
    <location>
        <begin position="1"/>
        <end position="18"/>
    </location>
</feature>
<dbReference type="GeneTree" id="ENSGT00940000155031"/>
<evidence type="ECO:0000259" key="24">
    <source>
        <dbReference type="PROSITE" id="PS50032"/>
    </source>
</evidence>
<evidence type="ECO:0000256" key="15">
    <source>
        <dbReference type="ARBA" id="ARBA00023273"/>
    </source>
</evidence>
<evidence type="ECO:0000256" key="22">
    <source>
        <dbReference type="SAM" id="MobiDB-lite"/>
    </source>
</evidence>
<evidence type="ECO:0000256" key="7">
    <source>
        <dbReference type="ARBA" id="ARBA00022490"/>
    </source>
</evidence>
<organism evidence="25 26">
    <name type="scientific">Oncorhynchus mykiss</name>
    <name type="common">Rainbow trout</name>
    <name type="synonym">Salmo gairdneri</name>
    <dbReference type="NCBI Taxonomy" id="8022"/>
    <lineage>
        <taxon>Eukaryota</taxon>
        <taxon>Metazoa</taxon>
        <taxon>Chordata</taxon>
        <taxon>Craniata</taxon>
        <taxon>Vertebrata</taxon>
        <taxon>Euteleostomi</taxon>
        <taxon>Actinopterygii</taxon>
        <taxon>Neopterygii</taxon>
        <taxon>Teleostei</taxon>
        <taxon>Protacanthopterygii</taxon>
        <taxon>Salmoniformes</taxon>
        <taxon>Salmonidae</taxon>
        <taxon>Salmoninae</taxon>
        <taxon>Oncorhynchus</taxon>
    </lineage>
</organism>
<dbReference type="AlphaFoldDB" id="A0A8C7SX50"/>
<dbReference type="PROSITE" id="PS50032">
    <property type="entry name" value="KA1"/>
    <property type="match status" value="1"/>
</dbReference>
<dbReference type="InterPro" id="IPR001772">
    <property type="entry name" value="KA1_dom"/>
</dbReference>
<dbReference type="GO" id="GO:0050321">
    <property type="term" value="F:tau-protein kinase activity"/>
    <property type="evidence" value="ECO:0007669"/>
    <property type="project" value="TreeGrafter"/>
</dbReference>
<dbReference type="FunFam" id="3.30.200.20:FF:000003">
    <property type="entry name" value="Non-specific serine/threonine protein kinase"/>
    <property type="match status" value="1"/>
</dbReference>
<comment type="function">
    <text evidence="18">Serine/threonine-protein kinase. Involved in the specific phosphorylation of microtubule-associated proteins for MAP2 and MAP4. Phosphorylates the microtubule-associated protein MAPT/TAU. Phosphorylates CDC25C on 'Ser-216'. Regulates localization and activity of some histone deacetylases by mediating phosphorylation of HDAC7, promoting subsequent interaction between HDAC7 and 14-3-3 and export from the nucleus. Regulates localization and activity of MITF by mediating its phosphorylation, promoting subsequent interaction between MITF and 14-3-3 and retention in the cytosol. Negatively regulates the Hippo signaling pathway and antagonizes the phosphorylation of LATS1. Cooperates with DLG5 to inhibit the kinase activity of STK3/MST2 toward LATS1. Phosphorylates PKP2 and KSR1.</text>
</comment>
<evidence type="ECO:0000256" key="5">
    <source>
        <dbReference type="ARBA" id="ARBA00012513"/>
    </source>
</evidence>
<evidence type="ECO:0000256" key="4">
    <source>
        <dbReference type="ARBA" id="ARBA00006234"/>
    </source>
</evidence>
<accession>A0A8C7SX50</accession>
<evidence type="ECO:0000256" key="1">
    <source>
        <dbReference type="ARBA" id="ARBA00004236"/>
    </source>
</evidence>
<dbReference type="CDD" id="cd14406">
    <property type="entry name" value="UBA_MARK2"/>
    <property type="match status" value="1"/>
</dbReference>
<name>A0A8C7SX50_ONCMY</name>
<dbReference type="GO" id="GO:0005524">
    <property type="term" value="F:ATP binding"/>
    <property type="evidence" value="ECO:0007669"/>
    <property type="project" value="UniProtKB-UniRule"/>
</dbReference>
<reference evidence="25" key="2">
    <citation type="submission" date="2025-08" db="UniProtKB">
        <authorList>
            <consortium name="Ensembl"/>
        </authorList>
    </citation>
    <scope>IDENTIFICATION</scope>
</reference>
<proteinExistence type="inferred from homology"/>
<feature type="binding site" evidence="21">
    <location>
        <position position="78"/>
    </location>
    <ligand>
        <name>ATP</name>
        <dbReference type="ChEBI" id="CHEBI:30616"/>
    </ligand>
</feature>
<comment type="subunit">
    <text evidence="19">Interacts with MAPT/TAU. Interacts with DLG5 (via coiled-coil domain). Interacts with STK3/MST2 and STK4/MST1 in the presence of DLG5. Interacts with YWHAB, YWHAG, YWHAQ and YWHAZ. Interacts with PKP2 (via N-terminus). Interacts with CDC25C. Interacts with KSR1.</text>
</comment>
<dbReference type="Ensembl" id="ENSOMYT00000077062.2">
    <property type="protein sequence ID" value="ENSOMYP00000070775.2"/>
    <property type="gene ID" value="ENSOMYG00000029844.2"/>
</dbReference>
<feature type="domain" description="KA1" evidence="24">
    <location>
        <begin position="705"/>
        <end position="754"/>
    </location>
</feature>
<reference evidence="25" key="3">
    <citation type="submission" date="2025-09" db="UniProtKB">
        <authorList>
            <consortium name="Ensembl"/>
        </authorList>
    </citation>
    <scope>IDENTIFICATION</scope>
</reference>
<dbReference type="EC" id="2.7.11.1" evidence="5"/>
<dbReference type="InterPro" id="IPR008271">
    <property type="entry name" value="Ser/Thr_kinase_AS"/>
</dbReference>
<keyword evidence="26" id="KW-1185">Reference proteome</keyword>
<dbReference type="InterPro" id="IPR028375">
    <property type="entry name" value="KA1/Ssp2_C"/>
</dbReference>
<comment type="similarity">
    <text evidence="4">Belongs to the protein kinase superfamily. CAMK Ser/Thr protein kinase family. SNF1 subfamily.</text>
</comment>
<dbReference type="GO" id="GO:0030425">
    <property type="term" value="C:dendrite"/>
    <property type="evidence" value="ECO:0007669"/>
    <property type="project" value="UniProtKB-SubCell"/>
</dbReference>
<dbReference type="InterPro" id="IPR015940">
    <property type="entry name" value="UBA"/>
</dbReference>
<dbReference type="GO" id="GO:0035556">
    <property type="term" value="P:intracellular signal transduction"/>
    <property type="evidence" value="ECO:0007669"/>
    <property type="project" value="TreeGrafter"/>
</dbReference>
<dbReference type="PANTHER" id="PTHR24346">
    <property type="entry name" value="MAP/MICROTUBULE AFFINITY-REGULATING KINASE"/>
    <property type="match status" value="1"/>
</dbReference>
<dbReference type="GO" id="GO:0005737">
    <property type="term" value="C:cytoplasm"/>
    <property type="evidence" value="ECO:0007669"/>
    <property type="project" value="UniProtKB-SubCell"/>
</dbReference>
<feature type="compositionally biased region" description="Polar residues" evidence="22">
    <location>
        <begin position="513"/>
        <end position="544"/>
    </location>
</feature>
<dbReference type="SMART" id="SM00220">
    <property type="entry name" value="S_TKc"/>
    <property type="match status" value="1"/>
</dbReference>
<keyword evidence="15" id="KW-0966">Cell projection</keyword>
<evidence type="ECO:0000313" key="25">
    <source>
        <dbReference type="Ensembl" id="ENSOMYP00000070775.2"/>
    </source>
</evidence>
<keyword evidence="6" id="KW-1003">Cell membrane</keyword>
<evidence type="ECO:0000256" key="12">
    <source>
        <dbReference type="ARBA" id="ARBA00022777"/>
    </source>
</evidence>
<dbReference type="PROSITE" id="PS00108">
    <property type="entry name" value="PROTEIN_KINASE_ST"/>
    <property type="match status" value="1"/>
</dbReference>
<keyword evidence="10" id="KW-0808">Transferase</keyword>
<dbReference type="SUPFAM" id="SSF103243">
    <property type="entry name" value="KA1-like"/>
    <property type="match status" value="1"/>
</dbReference>
<dbReference type="FunFam" id="3.30.310.80:FF:000001">
    <property type="entry name" value="Non-specific serine/threonine protein kinase"/>
    <property type="match status" value="1"/>
</dbReference>
<keyword evidence="9" id="KW-0597">Phosphoprotein</keyword>
<dbReference type="GO" id="GO:0005886">
    <property type="term" value="C:plasma membrane"/>
    <property type="evidence" value="ECO:0007669"/>
    <property type="project" value="UniProtKB-SubCell"/>
</dbReference>
<evidence type="ECO:0000256" key="18">
    <source>
        <dbReference type="ARBA" id="ARBA00054424"/>
    </source>
</evidence>
<dbReference type="PROSITE" id="PS50011">
    <property type="entry name" value="PROTEIN_KINASE_DOM"/>
    <property type="match status" value="1"/>
</dbReference>
<dbReference type="FunFam" id="1.10.510.10:FF:001032">
    <property type="entry name" value="KP78b, isoform A"/>
    <property type="match status" value="1"/>
</dbReference>
<dbReference type="InterPro" id="IPR017441">
    <property type="entry name" value="Protein_kinase_ATP_BS"/>
</dbReference>
<evidence type="ECO:0000256" key="3">
    <source>
        <dbReference type="ARBA" id="ARBA00004496"/>
    </source>
</evidence>
<dbReference type="SUPFAM" id="SSF56112">
    <property type="entry name" value="Protein kinase-like (PK-like)"/>
    <property type="match status" value="1"/>
</dbReference>
<feature type="domain" description="Protein kinase" evidence="23">
    <location>
        <begin position="49"/>
        <end position="300"/>
    </location>
</feature>
<evidence type="ECO:0000313" key="26">
    <source>
        <dbReference type="Proteomes" id="UP000694395"/>
    </source>
</evidence>
<evidence type="ECO:0000256" key="14">
    <source>
        <dbReference type="ARBA" id="ARBA00023136"/>
    </source>
</evidence>
<keyword evidence="13 21" id="KW-0067">ATP-binding</keyword>
<keyword evidence="12" id="KW-0418">Kinase</keyword>
<evidence type="ECO:0000256" key="11">
    <source>
        <dbReference type="ARBA" id="ARBA00022741"/>
    </source>
</evidence>
<evidence type="ECO:0000256" key="21">
    <source>
        <dbReference type="PROSITE-ProRule" id="PRU10141"/>
    </source>
</evidence>
<dbReference type="Gene3D" id="3.30.310.80">
    <property type="entry name" value="Kinase associated domain 1, KA1"/>
    <property type="match status" value="1"/>
</dbReference>
<comment type="subcellular location">
    <subcellularLocation>
        <location evidence="1">Cell membrane</location>
    </subcellularLocation>
    <subcellularLocation>
        <location evidence="2">Cell projection</location>
        <location evidence="2">Dendrite</location>
    </subcellularLocation>
    <subcellularLocation>
        <location evidence="3">Cytoplasm</location>
    </subcellularLocation>
</comment>
<dbReference type="SMART" id="SM00165">
    <property type="entry name" value="UBA"/>
    <property type="match status" value="1"/>
</dbReference>
<feature type="region of interest" description="Disordered" evidence="22">
    <location>
        <begin position="382"/>
        <end position="571"/>
    </location>
</feature>
<dbReference type="InterPro" id="IPR000719">
    <property type="entry name" value="Prot_kinase_dom"/>
</dbReference>
<dbReference type="InterPro" id="IPR049508">
    <property type="entry name" value="MARK1-4_cat"/>
</dbReference>
<feature type="compositionally biased region" description="Polar residues" evidence="22">
    <location>
        <begin position="466"/>
        <end position="485"/>
    </location>
</feature>
<evidence type="ECO:0000256" key="20">
    <source>
        <dbReference type="ARBA" id="ARBA00071529"/>
    </source>
</evidence>